<dbReference type="InterPro" id="IPR013154">
    <property type="entry name" value="ADH-like_N"/>
</dbReference>
<dbReference type="PANTHER" id="PTHR48106">
    <property type="entry name" value="QUINONE OXIDOREDUCTASE PIG3-RELATED"/>
    <property type="match status" value="1"/>
</dbReference>
<name>A0ABP9NM71_9PSEU</name>
<dbReference type="InterPro" id="IPR013149">
    <property type="entry name" value="ADH-like_C"/>
</dbReference>
<accession>A0ABP9NM71</accession>
<comment type="caution">
    <text evidence="4">The sequence shown here is derived from an EMBL/GenBank/DDBJ whole genome shotgun (WGS) entry which is preliminary data.</text>
</comment>
<dbReference type="Gene3D" id="3.40.50.720">
    <property type="entry name" value="NAD(P)-binding Rossmann-like Domain"/>
    <property type="match status" value="1"/>
</dbReference>
<organism evidence="4 5">
    <name type="scientific">Pseudonocardia adelaidensis</name>
    <dbReference type="NCBI Taxonomy" id="648754"/>
    <lineage>
        <taxon>Bacteria</taxon>
        <taxon>Bacillati</taxon>
        <taxon>Actinomycetota</taxon>
        <taxon>Actinomycetes</taxon>
        <taxon>Pseudonocardiales</taxon>
        <taxon>Pseudonocardiaceae</taxon>
        <taxon>Pseudonocardia</taxon>
    </lineage>
</organism>
<keyword evidence="2" id="KW-0560">Oxidoreductase</keyword>
<dbReference type="RefSeq" id="WP_345605802.1">
    <property type="nucleotide sequence ID" value="NZ_BAABJO010000010.1"/>
</dbReference>
<dbReference type="SMART" id="SM00829">
    <property type="entry name" value="PKS_ER"/>
    <property type="match status" value="1"/>
</dbReference>
<keyword evidence="1" id="KW-0521">NADP</keyword>
<dbReference type="PANTHER" id="PTHR48106:SF18">
    <property type="entry name" value="QUINONE OXIDOREDUCTASE PIG3"/>
    <property type="match status" value="1"/>
</dbReference>
<evidence type="ECO:0000256" key="2">
    <source>
        <dbReference type="ARBA" id="ARBA00023002"/>
    </source>
</evidence>
<dbReference type="SUPFAM" id="SSF51735">
    <property type="entry name" value="NAD(P)-binding Rossmann-fold domains"/>
    <property type="match status" value="1"/>
</dbReference>
<evidence type="ECO:0000256" key="1">
    <source>
        <dbReference type="ARBA" id="ARBA00022857"/>
    </source>
</evidence>
<dbReference type="Pfam" id="PF08240">
    <property type="entry name" value="ADH_N"/>
    <property type="match status" value="1"/>
</dbReference>
<dbReference type="Pfam" id="PF00107">
    <property type="entry name" value="ADH_zinc_N"/>
    <property type="match status" value="1"/>
</dbReference>
<feature type="domain" description="Enoyl reductase (ER)" evidence="3">
    <location>
        <begin position="10"/>
        <end position="320"/>
    </location>
</feature>
<keyword evidence="5" id="KW-1185">Reference proteome</keyword>
<dbReference type="Proteomes" id="UP001500804">
    <property type="component" value="Unassembled WGS sequence"/>
</dbReference>
<evidence type="ECO:0000259" key="3">
    <source>
        <dbReference type="SMART" id="SM00829"/>
    </source>
</evidence>
<evidence type="ECO:0000313" key="4">
    <source>
        <dbReference type="EMBL" id="GAA5121893.1"/>
    </source>
</evidence>
<evidence type="ECO:0000313" key="5">
    <source>
        <dbReference type="Proteomes" id="UP001500804"/>
    </source>
</evidence>
<dbReference type="SUPFAM" id="SSF50129">
    <property type="entry name" value="GroES-like"/>
    <property type="match status" value="1"/>
</dbReference>
<dbReference type="InterPro" id="IPR020843">
    <property type="entry name" value="ER"/>
</dbReference>
<proteinExistence type="predicted"/>
<dbReference type="Gene3D" id="3.90.180.10">
    <property type="entry name" value="Medium-chain alcohol dehydrogenases, catalytic domain"/>
    <property type="match status" value="1"/>
</dbReference>
<dbReference type="InterPro" id="IPR011032">
    <property type="entry name" value="GroES-like_sf"/>
</dbReference>
<gene>
    <name evidence="4" type="ORF">GCM10023320_31380</name>
</gene>
<reference evidence="5" key="1">
    <citation type="journal article" date="2019" name="Int. J. Syst. Evol. Microbiol.">
        <title>The Global Catalogue of Microorganisms (GCM) 10K type strain sequencing project: providing services to taxonomists for standard genome sequencing and annotation.</title>
        <authorList>
            <consortium name="The Broad Institute Genomics Platform"/>
            <consortium name="The Broad Institute Genome Sequencing Center for Infectious Disease"/>
            <person name="Wu L."/>
            <person name="Ma J."/>
        </authorList>
    </citation>
    <scope>NUCLEOTIDE SEQUENCE [LARGE SCALE GENOMIC DNA]</scope>
    <source>
        <strain evidence="5">JCM 18302</strain>
    </source>
</reference>
<protein>
    <submittedName>
        <fullName evidence="4">Zinc-binding dehydrogenase</fullName>
    </submittedName>
</protein>
<dbReference type="EMBL" id="BAABJO010000010">
    <property type="protein sequence ID" value="GAA5121893.1"/>
    <property type="molecule type" value="Genomic_DNA"/>
</dbReference>
<dbReference type="InterPro" id="IPR036291">
    <property type="entry name" value="NAD(P)-bd_dom_sf"/>
</dbReference>
<dbReference type="InterPro" id="IPR002364">
    <property type="entry name" value="Quin_OxRdtase/zeta-crystal_CS"/>
</dbReference>
<sequence length="326" mass="32962">MQQVVVERFGGPEVLVPAEAPDPVAGPGEVVVAVRAADVLWVETMIRRGDGPEWPVTPPYVPGNAVVGHVLSVGDGVDPGWVGRAVAAGTGGTGGYAERAVVPATALTPVPDGLALEDAAALLHDGVTALSLFETARITGDDTVLVVGASGGLGILSVQLAKAAGARVVTVARDGRKLALIRTLGADAVIDSEAPGWAEEARAALGGAGATVVLDNVGGDVGEAAFALAAPGGRFSAHGTPSGRFARIDRAEADRAGITLTGIREVQLSPEERLRLTERALAEAAAGRIHPLIGQTYRLARAADAHAGIEARTVFGKTLLLVPPAA</sequence>
<dbReference type="PROSITE" id="PS01162">
    <property type="entry name" value="QOR_ZETA_CRYSTAL"/>
    <property type="match status" value="1"/>
</dbReference>